<gene>
    <name evidence="1" type="ORF">CFP56_022362</name>
</gene>
<proteinExistence type="predicted"/>
<organism evidence="1 2">
    <name type="scientific">Quercus suber</name>
    <name type="common">Cork oak</name>
    <dbReference type="NCBI Taxonomy" id="58331"/>
    <lineage>
        <taxon>Eukaryota</taxon>
        <taxon>Viridiplantae</taxon>
        <taxon>Streptophyta</taxon>
        <taxon>Embryophyta</taxon>
        <taxon>Tracheophyta</taxon>
        <taxon>Spermatophyta</taxon>
        <taxon>Magnoliopsida</taxon>
        <taxon>eudicotyledons</taxon>
        <taxon>Gunneridae</taxon>
        <taxon>Pentapetalae</taxon>
        <taxon>rosids</taxon>
        <taxon>fabids</taxon>
        <taxon>Fagales</taxon>
        <taxon>Fagaceae</taxon>
        <taxon>Quercus</taxon>
    </lineage>
</organism>
<protein>
    <submittedName>
        <fullName evidence="1">Uncharacterized protein</fullName>
    </submittedName>
</protein>
<evidence type="ECO:0000313" key="2">
    <source>
        <dbReference type="Proteomes" id="UP000237347"/>
    </source>
</evidence>
<dbReference type="EMBL" id="PKMF04000350">
    <property type="protein sequence ID" value="KAK7836571.1"/>
    <property type="molecule type" value="Genomic_DNA"/>
</dbReference>
<keyword evidence="2" id="KW-1185">Reference proteome</keyword>
<dbReference type="Proteomes" id="UP000237347">
    <property type="component" value="Unassembled WGS sequence"/>
</dbReference>
<reference evidence="1 2" key="1">
    <citation type="journal article" date="2018" name="Sci. Data">
        <title>The draft genome sequence of cork oak.</title>
        <authorList>
            <person name="Ramos A.M."/>
            <person name="Usie A."/>
            <person name="Barbosa P."/>
            <person name="Barros P.M."/>
            <person name="Capote T."/>
            <person name="Chaves I."/>
            <person name="Simoes F."/>
            <person name="Abreu I."/>
            <person name="Carrasquinho I."/>
            <person name="Faro C."/>
            <person name="Guimaraes J.B."/>
            <person name="Mendonca D."/>
            <person name="Nobrega F."/>
            <person name="Rodrigues L."/>
            <person name="Saibo N.J.M."/>
            <person name="Varela M.C."/>
            <person name="Egas C."/>
            <person name="Matos J."/>
            <person name="Miguel C.M."/>
            <person name="Oliveira M.M."/>
            <person name="Ricardo C.P."/>
            <person name="Goncalves S."/>
        </authorList>
    </citation>
    <scope>NUCLEOTIDE SEQUENCE [LARGE SCALE GENOMIC DNA]</scope>
    <source>
        <strain evidence="2">cv. HL8</strain>
    </source>
</reference>
<name>A0AAW0KFC2_QUESU</name>
<dbReference type="AlphaFoldDB" id="A0AAW0KFC2"/>
<accession>A0AAW0KFC2</accession>
<comment type="caution">
    <text evidence="1">The sequence shown here is derived from an EMBL/GenBank/DDBJ whole genome shotgun (WGS) entry which is preliminary data.</text>
</comment>
<sequence length="158" mass="18246">MLKKKKTFSVPSSDVEHRCKHIEKEKSMGINTVRLHICHNQIVGTGSDKIKRETKSLRFIKKSEGHPYESCHPSSLHHFKIHPISLYLKFDIFEGDYIMNRANRHDFHIEVHLNLFSTDEIKNVVVGKSKNDNSIENQQIEAAYTSAKCFANVARLTK</sequence>
<evidence type="ECO:0000313" key="1">
    <source>
        <dbReference type="EMBL" id="KAK7836571.1"/>
    </source>
</evidence>